<reference evidence="1 2" key="1">
    <citation type="submission" date="2016-10" db="EMBL/GenBank/DDBJ databases">
        <title>Draft genome sequences of four alkaliphilic bacteria belonging to the Anaerobacillus genus.</title>
        <authorList>
            <person name="Bassil N.M."/>
            <person name="Lloyd J.R."/>
        </authorList>
    </citation>
    <scope>NUCLEOTIDE SEQUENCE [LARGE SCALE GENOMIC DNA]</scope>
    <source>
        <strain evidence="1 2">DSM 15340</strain>
    </source>
</reference>
<comment type="caution">
    <text evidence="1">The sequence shown here is derived from an EMBL/GenBank/DDBJ whole genome shotgun (WGS) entry which is preliminary data.</text>
</comment>
<sequence>MSKKEYVKSNLISMDPSTGNISMKVDFEGLSKIPFSNDDLKVEIILSLLNSIDYKNYVENDMHNEAYQSFEKIIEAANTAFGIE</sequence>
<evidence type="ECO:0000313" key="2">
    <source>
        <dbReference type="Proteomes" id="UP000180098"/>
    </source>
</evidence>
<dbReference type="EMBL" id="MLQQ01000058">
    <property type="protein sequence ID" value="OIJ07620.1"/>
    <property type="molecule type" value="Genomic_DNA"/>
</dbReference>
<dbReference type="Proteomes" id="UP000180098">
    <property type="component" value="Unassembled WGS sequence"/>
</dbReference>
<keyword evidence="2" id="KW-1185">Reference proteome</keyword>
<accession>A0A1S2L5N7</accession>
<dbReference type="RefSeq" id="WP_071314809.1">
    <property type="nucleotide sequence ID" value="NZ_MLQQ01000058.1"/>
</dbReference>
<dbReference type="OrthoDB" id="2737289at2"/>
<proteinExistence type="predicted"/>
<gene>
    <name evidence="1" type="ORF">BKP35_18200</name>
</gene>
<evidence type="ECO:0000313" key="1">
    <source>
        <dbReference type="EMBL" id="OIJ07620.1"/>
    </source>
</evidence>
<dbReference type="AlphaFoldDB" id="A0A1S2L5N7"/>
<organism evidence="1 2">
    <name type="scientific">Anaerobacillus arseniciselenatis</name>
    <dbReference type="NCBI Taxonomy" id="85682"/>
    <lineage>
        <taxon>Bacteria</taxon>
        <taxon>Bacillati</taxon>
        <taxon>Bacillota</taxon>
        <taxon>Bacilli</taxon>
        <taxon>Bacillales</taxon>
        <taxon>Bacillaceae</taxon>
        <taxon>Anaerobacillus</taxon>
    </lineage>
</organism>
<protein>
    <submittedName>
        <fullName evidence="1">Uncharacterized protein</fullName>
    </submittedName>
</protein>
<name>A0A1S2L5N7_9BACI</name>